<dbReference type="SUPFAM" id="SSF56300">
    <property type="entry name" value="Metallo-dependent phosphatases"/>
    <property type="match status" value="1"/>
</dbReference>
<dbReference type="GO" id="GO:0016787">
    <property type="term" value="F:hydrolase activity"/>
    <property type="evidence" value="ECO:0007669"/>
    <property type="project" value="InterPro"/>
</dbReference>
<dbReference type="CDD" id="cd00838">
    <property type="entry name" value="MPP_superfamily"/>
    <property type="match status" value="2"/>
</dbReference>
<dbReference type="InterPro" id="IPR004843">
    <property type="entry name" value="Calcineurin-like_PHP"/>
</dbReference>
<evidence type="ECO:0000313" key="2">
    <source>
        <dbReference type="EMBL" id="ERJ90982.1"/>
    </source>
</evidence>
<dbReference type="eggNOG" id="COG1409">
    <property type="taxonomic scope" value="Bacteria"/>
</dbReference>
<comment type="caution">
    <text evidence="2">The sequence shown here is derived from an EMBL/GenBank/DDBJ whole genome shotgun (WGS) entry which is preliminary data.</text>
</comment>
<evidence type="ECO:0000259" key="1">
    <source>
        <dbReference type="Pfam" id="PF00149"/>
    </source>
</evidence>
<keyword evidence="3" id="KW-1185">Reference proteome</keyword>
<dbReference type="PATRIC" id="fig|411473.3.peg.2271"/>
<dbReference type="STRING" id="411473.RUMCAL_02708"/>
<dbReference type="EMBL" id="AWVF01000336">
    <property type="protein sequence ID" value="ERJ90982.1"/>
    <property type="molecule type" value="Genomic_DNA"/>
</dbReference>
<organism evidence="2 3">
    <name type="scientific">Ruminococcus callidus ATCC 27760</name>
    <dbReference type="NCBI Taxonomy" id="411473"/>
    <lineage>
        <taxon>Bacteria</taxon>
        <taxon>Bacillati</taxon>
        <taxon>Bacillota</taxon>
        <taxon>Clostridia</taxon>
        <taxon>Eubacteriales</taxon>
        <taxon>Oscillospiraceae</taxon>
        <taxon>Ruminococcus</taxon>
    </lineage>
</organism>
<dbReference type="AlphaFoldDB" id="U2KFE6"/>
<reference evidence="2 3" key="1">
    <citation type="submission" date="2013-07" db="EMBL/GenBank/DDBJ databases">
        <authorList>
            <person name="Weinstock G."/>
            <person name="Sodergren E."/>
            <person name="Wylie T."/>
            <person name="Fulton L."/>
            <person name="Fulton R."/>
            <person name="Fronick C."/>
            <person name="O'Laughlin M."/>
            <person name="Godfrey J."/>
            <person name="Miner T."/>
            <person name="Herter B."/>
            <person name="Appelbaum E."/>
            <person name="Cordes M."/>
            <person name="Lek S."/>
            <person name="Wollam A."/>
            <person name="Pepin K.H."/>
            <person name="Palsikar V.B."/>
            <person name="Mitreva M."/>
            <person name="Wilson R.K."/>
        </authorList>
    </citation>
    <scope>NUCLEOTIDE SEQUENCE [LARGE SCALE GENOMIC DNA]</scope>
    <source>
        <strain evidence="2 3">ATCC 27760</strain>
    </source>
</reference>
<name>U2KFE6_9FIRM</name>
<proteinExistence type="predicted"/>
<dbReference type="Proteomes" id="UP000016662">
    <property type="component" value="Unassembled WGS sequence"/>
</dbReference>
<accession>U2KFE6</accession>
<feature type="domain" description="Calcineurin-like phosphoesterase" evidence="1">
    <location>
        <begin position="7"/>
        <end position="184"/>
    </location>
</feature>
<evidence type="ECO:0000313" key="3">
    <source>
        <dbReference type="Proteomes" id="UP000016662"/>
    </source>
</evidence>
<dbReference type="HOGENOM" id="CLU_074814_1_1_9"/>
<dbReference type="Gene3D" id="3.60.21.10">
    <property type="match status" value="1"/>
</dbReference>
<sequence>MQPQLSREDFVIICGDFGLVWQDCAEERRWLNWLEEKPWTTLWVDGNHENFDRLHTYPATEWHGGKIQKITPHIFHLCRGQVFQLENRRIFTMGGAESRDKEYRRAGVSWWAEELPAETELQHAREALEHVNWNVDVVISHCLSTKMQQKLFKEWNYPQNRLTDFFQELDEKLNFRLWFSGHYHLSKQCDPRHVILYDAIVQLTENGFQPQLPQEPDSLFTNI</sequence>
<dbReference type="InterPro" id="IPR029052">
    <property type="entry name" value="Metallo-depent_PP-like"/>
</dbReference>
<gene>
    <name evidence="2" type="ORF">RUMCAL_02708</name>
</gene>
<dbReference type="Pfam" id="PF00149">
    <property type="entry name" value="Metallophos"/>
    <property type="match status" value="1"/>
</dbReference>
<protein>
    <recommendedName>
        <fullName evidence="1">Calcineurin-like phosphoesterase domain-containing protein</fullName>
    </recommendedName>
</protein>